<evidence type="ECO:0000259" key="2">
    <source>
        <dbReference type="Pfam" id="PF25231"/>
    </source>
</evidence>
<proteinExistence type="predicted"/>
<dbReference type="Proteomes" id="UP000619486">
    <property type="component" value="Unassembled WGS sequence"/>
</dbReference>
<comment type="caution">
    <text evidence="3">The sequence shown here is derived from an EMBL/GenBank/DDBJ whole genome shotgun (WGS) entry which is preliminary data.</text>
</comment>
<sequence length="368" mass="38261">MRTVVHSTARYLVCMTFPTGPYGWTPPPPPKPGVIPLAPLGLGEILGGAFATLGRHWKQLLAVALVAYGGAALLLGATLAIAYAAVADHLPRVFDPPPGQGPSWEDGQPLLIALAAVWAVGIVALLLANAVLYAACPAVLQDAVLGRPTTFGVVWGRAWKRMPAVLGTVFLTALIILVPIALFWIGIVGVVVAMIAAASDAFTSSPALPLLAMFGALLVAPVSTWLWVRYSLAPAAAVFEGQGALAAMGRSADLVRGAWWRIFGITLLAGLLAGLVSLVCYVIQQVLSLLISVPGASFDEVDSGGEAVAAFSVLFVMILLAQLVSQIVAATFPQLVAGLLYVDQRIRKENLAPTLAEAAAVQAVPVSR</sequence>
<keyword evidence="1" id="KW-0472">Membrane</keyword>
<feature type="transmembrane region" description="Helical" evidence="1">
    <location>
        <begin position="210"/>
        <end position="228"/>
    </location>
</feature>
<feature type="domain" description="DUF7847" evidence="2">
    <location>
        <begin position="166"/>
        <end position="337"/>
    </location>
</feature>
<feature type="transmembrane region" description="Helical" evidence="1">
    <location>
        <begin position="110"/>
        <end position="135"/>
    </location>
</feature>
<reference evidence="3" key="2">
    <citation type="submission" date="2020-09" db="EMBL/GenBank/DDBJ databases">
        <authorList>
            <person name="Sun Q."/>
            <person name="Ohkuma M."/>
        </authorList>
    </citation>
    <scope>NUCLEOTIDE SEQUENCE</scope>
    <source>
        <strain evidence="3">JCM 3172</strain>
    </source>
</reference>
<evidence type="ECO:0000313" key="4">
    <source>
        <dbReference type="Proteomes" id="UP000619486"/>
    </source>
</evidence>
<feature type="transmembrane region" description="Helical" evidence="1">
    <location>
        <begin position="60"/>
        <end position="86"/>
    </location>
</feature>
<feature type="transmembrane region" description="Helical" evidence="1">
    <location>
        <begin position="165"/>
        <end position="198"/>
    </location>
</feature>
<protein>
    <recommendedName>
        <fullName evidence="2">DUF7847 domain-containing protein</fullName>
    </recommendedName>
</protein>
<keyword evidence="4" id="KW-1185">Reference proteome</keyword>
<dbReference type="AlphaFoldDB" id="A0A918LN59"/>
<feature type="transmembrane region" description="Helical" evidence="1">
    <location>
        <begin position="307"/>
        <end position="340"/>
    </location>
</feature>
<reference evidence="3" key="1">
    <citation type="journal article" date="2014" name="Int. J. Syst. Evol. Microbiol.">
        <title>Complete genome sequence of Corynebacterium casei LMG S-19264T (=DSM 44701T), isolated from a smear-ripened cheese.</title>
        <authorList>
            <consortium name="US DOE Joint Genome Institute (JGI-PGF)"/>
            <person name="Walter F."/>
            <person name="Albersmeier A."/>
            <person name="Kalinowski J."/>
            <person name="Ruckert C."/>
        </authorList>
    </citation>
    <scope>NUCLEOTIDE SEQUENCE</scope>
    <source>
        <strain evidence="3">JCM 3172</strain>
    </source>
</reference>
<feature type="transmembrane region" description="Helical" evidence="1">
    <location>
        <begin position="258"/>
        <end position="287"/>
    </location>
</feature>
<keyword evidence="1" id="KW-0812">Transmembrane</keyword>
<accession>A0A918LN59</accession>
<dbReference type="Pfam" id="PF25231">
    <property type="entry name" value="DUF7847"/>
    <property type="match status" value="1"/>
</dbReference>
<dbReference type="PANTHER" id="PTHR33133:SF1">
    <property type="entry name" value="EXPRESSED PROTEIN-RELATED"/>
    <property type="match status" value="1"/>
</dbReference>
<dbReference type="EMBL" id="BMQQ01000004">
    <property type="protein sequence ID" value="GGT24395.1"/>
    <property type="molecule type" value="Genomic_DNA"/>
</dbReference>
<dbReference type="PANTHER" id="PTHR33133">
    <property type="entry name" value="OS08G0107100 PROTEIN-RELATED"/>
    <property type="match status" value="1"/>
</dbReference>
<name>A0A918LN59_9ACTN</name>
<organism evidence="3 4">
    <name type="scientific">Streptomyces purpureus</name>
    <dbReference type="NCBI Taxonomy" id="1951"/>
    <lineage>
        <taxon>Bacteria</taxon>
        <taxon>Bacillati</taxon>
        <taxon>Actinomycetota</taxon>
        <taxon>Actinomycetes</taxon>
        <taxon>Kitasatosporales</taxon>
        <taxon>Streptomycetaceae</taxon>
        <taxon>Streptomyces</taxon>
    </lineage>
</organism>
<keyword evidence="1" id="KW-1133">Transmembrane helix</keyword>
<evidence type="ECO:0000313" key="3">
    <source>
        <dbReference type="EMBL" id="GGT24395.1"/>
    </source>
</evidence>
<gene>
    <name evidence="3" type="ORF">GCM10014713_16880</name>
</gene>
<dbReference type="InterPro" id="IPR057169">
    <property type="entry name" value="DUF7847"/>
</dbReference>
<evidence type="ECO:0000256" key="1">
    <source>
        <dbReference type="SAM" id="Phobius"/>
    </source>
</evidence>